<accession>A0AAV2NPT1</accession>
<dbReference type="Pfam" id="PF14223">
    <property type="entry name" value="Retrotran_gag_2"/>
    <property type="match status" value="1"/>
</dbReference>
<sequence>MSGTTINGTRIEPLSKDNYDTWKMQIEALMIKSDLWEYVNGENTLPAVGAAMSSANIAAQSQWRKNDRKARSDLILSIHPSQLPQVRNLDTSREVWLKLESIYASKGPARKAMLLKQLILQRMVDGADVREHMAKFFDAVDKLTAMEVEINSELLSIMLLYSLPSSFDNFRVAIESRDKLPTVDALKVKILEEYNVRKQTTVIETAGALAATQSGRRRSRRKKNKTEDKLLYLTTHEK</sequence>
<gene>
    <name evidence="1" type="ORF">LPLAT_LOCUS8410</name>
</gene>
<evidence type="ECO:0000313" key="1">
    <source>
        <dbReference type="EMBL" id="CAL1682490.1"/>
    </source>
</evidence>
<dbReference type="PANTHER" id="PTHR47481:SF36">
    <property type="entry name" value="CCHC-TYPE DOMAIN-CONTAINING PROTEIN"/>
    <property type="match status" value="1"/>
</dbReference>
<evidence type="ECO:0000313" key="2">
    <source>
        <dbReference type="Proteomes" id="UP001497644"/>
    </source>
</evidence>
<reference evidence="1" key="1">
    <citation type="submission" date="2024-04" db="EMBL/GenBank/DDBJ databases">
        <authorList>
            <consortium name="Molecular Ecology Group"/>
        </authorList>
    </citation>
    <scope>NUCLEOTIDE SEQUENCE</scope>
</reference>
<dbReference type="PANTHER" id="PTHR47481">
    <property type="match status" value="1"/>
</dbReference>
<dbReference type="Proteomes" id="UP001497644">
    <property type="component" value="Chromosome 4"/>
</dbReference>
<organism evidence="1 2">
    <name type="scientific">Lasius platythorax</name>
    <dbReference type="NCBI Taxonomy" id="488582"/>
    <lineage>
        <taxon>Eukaryota</taxon>
        <taxon>Metazoa</taxon>
        <taxon>Ecdysozoa</taxon>
        <taxon>Arthropoda</taxon>
        <taxon>Hexapoda</taxon>
        <taxon>Insecta</taxon>
        <taxon>Pterygota</taxon>
        <taxon>Neoptera</taxon>
        <taxon>Endopterygota</taxon>
        <taxon>Hymenoptera</taxon>
        <taxon>Apocrita</taxon>
        <taxon>Aculeata</taxon>
        <taxon>Formicoidea</taxon>
        <taxon>Formicidae</taxon>
        <taxon>Formicinae</taxon>
        <taxon>Lasius</taxon>
        <taxon>Lasius</taxon>
    </lineage>
</organism>
<proteinExistence type="predicted"/>
<dbReference type="EMBL" id="OZ034827">
    <property type="protein sequence ID" value="CAL1682490.1"/>
    <property type="molecule type" value="Genomic_DNA"/>
</dbReference>
<dbReference type="AlphaFoldDB" id="A0AAV2NPT1"/>
<name>A0AAV2NPT1_9HYME</name>
<keyword evidence="2" id="KW-1185">Reference proteome</keyword>
<evidence type="ECO:0008006" key="3">
    <source>
        <dbReference type="Google" id="ProtNLM"/>
    </source>
</evidence>
<protein>
    <recommendedName>
        <fullName evidence="3">Retrovirus-related pol polyprotein from transposon tnt 1-94</fullName>
    </recommendedName>
</protein>